<protein>
    <submittedName>
        <fullName evidence="2">Amidase</fullName>
    </submittedName>
</protein>
<evidence type="ECO:0000259" key="1">
    <source>
        <dbReference type="Pfam" id="PF01425"/>
    </source>
</evidence>
<dbReference type="PANTHER" id="PTHR11895">
    <property type="entry name" value="TRANSAMIDASE"/>
    <property type="match status" value="1"/>
</dbReference>
<comment type="caution">
    <text evidence="2">The sequence shown here is derived from an EMBL/GenBank/DDBJ whole genome shotgun (WGS) entry which is preliminary data.</text>
</comment>
<dbReference type="PANTHER" id="PTHR11895:SF176">
    <property type="entry name" value="AMIDASE AMID-RELATED"/>
    <property type="match status" value="1"/>
</dbReference>
<accession>A0A849KWY6</accession>
<dbReference type="InterPro" id="IPR020556">
    <property type="entry name" value="Amidase_CS"/>
</dbReference>
<organism evidence="2 3">
    <name type="scientific">Halovulum dunhuangense</name>
    <dbReference type="NCBI Taxonomy" id="1505036"/>
    <lineage>
        <taxon>Bacteria</taxon>
        <taxon>Pseudomonadati</taxon>
        <taxon>Pseudomonadota</taxon>
        <taxon>Alphaproteobacteria</taxon>
        <taxon>Rhodobacterales</taxon>
        <taxon>Paracoccaceae</taxon>
        <taxon>Halovulum</taxon>
    </lineage>
</organism>
<dbReference type="Gene3D" id="3.90.1300.10">
    <property type="entry name" value="Amidase signature (AS) domain"/>
    <property type="match status" value="1"/>
</dbReference>
<keyword evidence="3" id="KW-1185">Reference proteome</keyword>
<dbReference type="Pfam" id="PF01425">
    <property type="entry name" value="Amidase"/>
    <property type="match status" value="1"/>
</dbReference>
<dbReference type="Proteomes" id="UP000572377">
    <property type="component" value="Unassembled WGS sequence"/>
</dbReference>
<dbReference type="InterPro" id="IPR000120">
    <property type="entry name" value="Amidase"/>
</dbReference>
<dbReference type="PROSITE" id="PS00571">
    <property type="entry name" value="AMIDASES"/>
    <property type="match status" value="1"/>
</dbReference>
<dbReference type="GO" id="GO:0003824">
    <property type="term" value="F:catalytic activity"/>
    <property type="evidence" value="ECO:0007669"/>
    <property type="project" value="InterPro"/>
</dbReference>
<sequence length="447" mass="45839">MPQLDLTAPAAEMGRAIAAGTLDPVELTEALLTEIKTTPEAQLIYARTTPDRARAEARAARVRANAGTRRSALDGVPISWKDLFDTAGTGTEAGTAMLQGRVPDSDAQVLANATAAGLVCLGKTHLTELAFSGLGVNPVTATPPNRHDPALAPGGSSSGAAASVAFGLAAAGIGSDTGGSVRVPAAWNDLVGFKTGVGSLPLAGVVPLCTRFDTVGPLTRTVEDAALIYAAMGGGKPVDLSGAGLSGARFLVLKNASVAPIEEAPQAAFEGAVARLSAAGAAIEEGSVPALEEAMPLSATVFAAEAYGTWGDLIEAKGDLMYPLIRRRFESGLSVSGPQFVADWRRLDALRAEWRAATAGYDAVLLPSCPILPPKVADLLADAELFTTRNLQTLRNTRVGNLMDLCGLTLPTGTPHCGLMALAPAGQERRILRLGAAMEKSLTAAGM</sequence>
<dbReference type="RefSeq" id="WP_171321368.1">
    <property type="nucleotide sequence ID" value="NZ_JABFBC010000001.1"/>
</dbReference>
<dbReference type="AlphaFoldDB" id="A0A849KWY6"/>
<evidence type="ECO:0000313" key="3">
    <source>
        <dbReference type="Proteomes" id="UP000572377"/>
    </source>
</evidence>
<dbReference type="InterPro" id="IPR036928">
    <property type="entry name" value="AS_sf"/>
</dbReference>
<dbReference type="InterPro" id="IPR023631">
    <property type="entry name" value="Amidase_dom"/>
</dbReference>
<dbReference type="SUPFAM" id="SSF75304">
    <property type="entry name" value="Amidase signature (AS) enzymes"/>
    <property type="match status" value="1"/>
</dbReference>
<reference evidence="2 3" key="1">
    <citation type="submission" date="2020-05" db="EMBL/GenBank/DDBJ databases">
        <title>Gimesia benthica sp. nov., a novel planctomycete isolated from a deep-sea water sample of the Northwest Indian Ocean.</title>
        <authorList>
            <person name="Wang J."/>
            <person name="Ruan C."/>
            <person name="Song L."/>
            <person name="Zhu Y."/>
            <person name="Li A."/>
            <person name="Zheng X."/>
            <person name="Wang L."/>
            <person name="Lu Z."/>
            <person name="Huang Y."/>
            <person name="Du W."/>
            <person name="Zhou Y."/>
            <person name="Huang L."/>
            <person name="Dai X."/>
        </authorList>
    </citation>
    <scope>NUCLEOTIDE SEQUENCE [LARGE SCALE GENOMIC DNA]</scope>
    <source>
        <strain evidence="2 3">YYQ-30</strain>
    </source>
</reference>
<proteinExistence type="predicted"/>
<feature type="domain" description="Amidase" evidence="1">
    <location>
        <begin position="26"/>
        <end position="432"/>
    </location>
</feature>
<name>A0A849KWY6_9RHOB</name>
<evidence type="ECO:0000313" key="2">
    <source>
        <dbReference type="EMBL" id="NNU78877.1"/>
    </source>
</evidence>
<gene>
    <name evidence="2" type="ORF">HMH01_00365</name>
</gene>
<dbReference type="EMBL" id="JABFBC010000001">
    <property type="protein sequence ID" value="NNU78877.1"/>
    <property type="molecule type" value="Genomic_DNA"/>
</dbReference>